<gene>
    <name evidence="1" type="ORF">H6G03_09265</name>
</gene>
<dbReference type="RefSeq" id="WP_190464085.1">
    <property type="nucleotide sequence ID" value="NZ_JACJPW010000018.1"/>
</dbReference>
<evidence type="ECO:0000313" key="2">
    <source>
        <dbReference type="Proteomes" id="UP000641646"/>
    </source>
</evidence>
<accession>A0A926VCF4</accession>
<dbReference type="AlphaFoldDB" id="A0A926VCF4"/>
<sequence>MIEKQLFSITNEQAKQLTTEIREVKQLLGEISEKLSRIETGVQRVFTSDFPNNSKFETLSNLSITEEDIIAMANDPEIQAELAAINREFAVAEMPI</sequence>
<proteinExistence type="predicted"/>
<protein>
    <submittedName>
        <fullName evidence="1">Uncharacterized protein</fullName>
    </submittedName>
</protein>
<evidence type="ECO:0000313" key="1">
    <source>
        <dbReference type="EMBL" id="MBD2181291.1"/>
    </source>
</evidence>
<reference evidence="1" key="2">
    <citation type="submission" date="2020-08" db="EMBL/GenBank/DDBJ databases">
        <authorList>
            <person name="Chen M."/>
            <person name="Teng W."/>
            <person name="Zhao L."/>
            <person name="Hu C."/>
            <person name="Zhou Y."/>
            <person name="Han B."/>
            <person name="Song L."/>
            <person name="Shu W."/>
        </authorList>
    </citation>
    <scope>NUCLEOTIDE SEQUENCE</scope>
    <source>
        <strain evidence="1">FACHB-1375</strain>
    </source>
</reference>
<dbReference type="Proteomes" id="UP000641646">
    <property type="component" value="Unassembled WGS sequence"/>
</dbReference>
<dbReference type="EMBL" id="JACJPW010000018">
    <property type="protein sequence ID" value="MBD2181291.1"/>
    <property type="molecule type" value="Genomic_DNA"/>
</dbReference>
<reference evidence="1" key="1">
    <citation type="journal article" date="2015" name="ISME J.">
        <title>Draft Genome Sequence of Streptomyces incarnatus NRRL8089, which Produces the Nucleoside Antibiotic Sinefungin.</title>
        <authorList>
            <person name="Oshima K."/>
            <person name="Hattori M."/>
            <person name="Shimizu H."/>
            <person name="Fukuda K."/>
            <person name="Nemoto M."/>
            <person name="Inagaki K."/>
            <person name="Tamura T."/>
        </authorList>
    </citation>
    <scope>NUCLEOTIDE SEQUENCE</scope>
    <source>
        <strain evidence="1">FACHB-1375</strain>
    </source>
</reference>
<organism evidence="1 2">
    <name type="scientific">Aerosakkonema funiforme FACHB-1375</name>
    <dbReference type="NCBI Taxonomy" id="2949571"/>
    <lineage>
        <taxon>Bacteria</taxon>
        <taxon>Bacillati</taxon>
        <taxon>Cyanobacteriota</taxon>
        <taxon>Cyanophyceae</taxon>
        <taxon>Oscillatoriophycideae</taxon>
        <taxon>Aerosakkonematales</taxon>
        <taxon>Aerosakkonemataceae</taxon>
        <taxon>Aerosakkonema</taxon>
    </lineage>
</organism>
<keyword evidence="2" id="KW-1185">Reference proteome</keyword>
<comment type="caution">
    <text evidence="1">The sequence shown here is derived from an EMBL/GenBank/DDBJ whole genome shotgun (WGS) entry which is preliminary data.</text>
</comment>
<name>A0A926VCF4_9CYAN</name>